<gene>
    <name evidence="1" type="ORF">Vadar_007711</name>
</gene>
<comment type="caution">
    <text evidence="1">The sequence shown here is derived from an EMBL/GenBank/DDBJ whole genome shotgun (WGS) entry which is preliminary data.</text>
</comment>
<evidence type="ECO:0000313" key="2">
    <source>
        <dbReference type="Proteomes" id="UP000828048"/>
    </source>
</evidence>
<dbReference type="Proteomes" id="UP000828048">
    <property type="component" value="Chromosome 2"/>
</dbReference>
<dbReference type="EMBL" id="CM037152">
    <property type="protein sequence ID" value="KAH7833574.1"/>
    <property type="molecule type" value="Genomic_DNA"/>
</dbReference>
<accession>A0ACB7WYM9</accession>
<keyword evidence="2" id="KW-1185">Reference proteome</keyword>
<reference evidence="1 2" key="1">
    <citation type="journal article" date="2021" name="Hortic Res">
        <title>High-quality reference genome and annotation aids understanding of berry development for evergreen blueberry (Vaccinium darrowii).</title>
        <authorList>
            <person name="Yu J."/>
            <person name="Hulse-Kemp A.M."/>
            <person name="Babiker E."/>
            <person name="Staton M."/>
        </authorList>
    </citation>
    <scope>NUCLEOTIDE SEQUENCE [LARGE SCALE GENOMIC DNA]</scope>
    <source>
        <strain evidence="2">cv. NJ 8807/NJ 8810</strain>
        <tissue evidence="1">Young leaf</tissue>
    </source>
</reference>
<name>A0ACB7WYM9_9ERIC</name>
<sequence length="118" mass="12631">MEQKMNSSMWVLGLVVLALVASPVNAISCEDATAQLSPCLLYLVGNGDETVPAQCCAGAQALNKIVNSQSDRQTVCECFKQAAPKIGAKVDRIQQVVKTCQINIGIPVDFNMDCSKIQ</sequence>
<protein>
    <submittedName>
        <fullName evidence="1">Uncharacterized protein</fullName>
    </submittedName>
</protein>
<proteinExistence type="predicted"/>
<organism evidence="1 2">
    <name type="scientific">Vaccinium darrowii</name>
    <dbReference type="NCBI Taxonomy" id="229202"/>
    <lineage>
        <taxon>Eukaryota</taxon>
        <taxon>Viridiplantae</taxon>
        <taxon>Streptophyta</taxon>
        <taxon>Embryophyta</taxon>
        <taxon>Tracheophyta</taxon>
        <taxon>Spermatophyta</taxon>
        <taxon>Magnoliopsida</taxon>
        <taxon>eudicotyledons</taxon>
        <taxon>Gunneridae</taxon>
        <taxon>Pentapetalae</taxon>
        <taxon>asterids</taxon>
        <taxon>Ericales</taxon>
        <taxon>Ericaceae</taxon>
        <taxon>Vaccinioideae</taxon>
        <taxon>Vaccinieae</taxon>
        <taxon>Vaccinium</taxon>
    </lineage>
</organism>
<evidence type="ECO:0000313" key="1">
    <source>
        <dbReference type="EMBL" id="KAH7833574.1"/>
    </source>
</evidence>